<dbReference type="PANTHER" id="PTHR35901:SF1">
    <property type="entry name" value="EXONUCLEASE VAPC9"/>
    <property type="match status" value="1"/>
</dbReference>
<evidence type="ECO:0000256" key="5">
    <source>
        <dbReference type="ARBA" id="ARBA00022842"/>
    </source>
</evidence>
<evidence type="ECO:0000313" key="9">
    <source>
        <dbReference type="Proteomes" id="UP000460157"/>
    </source>
</evidence>
<evidence type="ECO:0000256" key="6">
    <source>
        <dbReference type="HAMAP-Rule" id="MF_00265"/>
    </source>
</evidence>
<evidence type="ECO:0000313" key="8">
    <source>
        <dbReference type="EMBL" id="MVT24773.1"/>
    </source>
</evidence>
<evidence type="ECO:0000256" key="4">
    <source>
        <dbReference type="ARBA" id="ARBA00022801"/>
    </source>
</evidence>
<protein>
    <recommendedName>
        <fullName evidence="6">Ribonuclease VapC</fullName>
        <shortName evidence="6">RNase VapC</shortName>
        <ecNumber evidence="6">3.1.-.-</ecNumber>
    </recommendedName>
    <alternativeName>
        <fullName evidence="6">Toxin VapC</fullName>
    </alternativeName>
</protein>
<proteinExistence type="inferred from homology"/>
<dbReference type="PANTHER" id="PTHR35901">
    <property type="entry name" value="RIBONUCLEASE VAPC3"/>
    <property type="match status" value="1"/>
</dbReference>
<evidence type="ECO:0000256" key="1">
    <source>
        <dbReference type="ARBA" id="ARBA00022649"/>
    </source>
</evidence>
<dbReference type="Pfam" id="PF01850">
    <property type="entry name" value="PIN"/>
    <property type="match status" value="1"/>
</dbReference>
<sequence>MIVVDAGAWAHALADPSPVGQASGRALGQDLGWTMPPHGPLETLRTIRRYEHAGLITPVAAEKHAEAIAGTNFTIIPAQAWMIHSIWNLRHNINPYDAAYVAIAQRFGYRLITLDERLVRAAERLGVEVRIPA</sequence>
<reference evidence="8 9" key="1">
    <citation type="submission" date="2019-12" db="EMBL/GenBank/DDBJ databases">
        <title>Nesterenkonia muleiensis sp. nov., a novel actinobacterium isolated from sap of Populus euphratica.</title>
        <authorList>
            <person name="Wang R."/>
        </authorList>
    </citation>
    <scope>NUCLEOTIDE SEQUENCE [LARGE SCALE GENOMIC DNA]</scope>
    <source>
        <strain evidence="8 9">F10</strain>
    </source>
</reference>
<dbReference type="Gene3D" id="3.40.50.1010">
    <property type="entry name" value="5'-nuclease"/>
    <property type="match status" value="1"/>
</dbReference>
<dbReference type="GO" id="GO:0000287">
    <property type="term" value="F:magnesium ion binding"/>
    <property type="evidence" value="ECO:0007669"/>
    <property type="project" value="UniProtKB-UniRule"/>
</dbReference>
<dbReference type="GO" id="GO:0090729">
    <property type="term" value="F:toxin activity"/>
    <property type="evidence" value="ECO:0007669"/>
    <property type="project" value="UniProtKB-KW"/>
</dbReference>
<keyword evidence="2 6" id="KW-0540">Nuclease</keyword>
<dbReference type="HAMAP" id="MF_00265">
    <property type="entry name" value="VapC_Nob1"/>
    <property type="match status" value="1"/>
</dbReference>
<accession>A0A7K1UE65</accession>
<dbReference type="InterPro" id="IPR029060">
    <property type="entry name" value="PIN-like_dom_sf"/>
</dbReference>
<dbReference type="InterPro" id="IPR002716">
    <property type="entry name" value="PIN_dom"/>
</dbReference>
<dbReference type="SUPFAM" id="SSF88723">
    <property type="entry name" value="PIN domain-like"/>
    <property type="match status" value="1"/>
</dbReference>
<feature type="binding site" evidence="6">
    <location>
        <position position="5"/>
    </location>
    <ligand>
        <name>Mg(2+)</name>
        <dbReference type="ChEBI" id="CHEBI:18420"/>
    </ligand>
</feature>
<keyword evidence="1 6" id="KW-1277">Toxin-antitoxin system</keyword>
<keyword evidence="3 6" id="KW-0479">Metal-binding</keyword>
<dbReference type="CDD" id="cd09873">
    <property type="entry name" value="PIN_Pae0151-like"/>
    <property type="match status" value="1"/>
</dbReference>
<dbReference type="GO" id="GO:0004540">
    <property type="term" value="F:RNA nuclease activity"/>
    <property type="evidence" value="ECO:0007669"/>
    <property type="project" value="InterPro"/>
</dbReference>
<comment type="similarity">
    <text evidence="6">Belongs to the PINc/VapC protein family.</text>
</comment>
<dbReference type="AlphaFoldDB" id="A0A7K1UE65"/>
<keyword evidence="9" id="KW-1185">Reference proteome</keyword>
<dbReference type="GO" id="GO:0016787">
    <property type="term" value="F:hydrolase activity"/>
    <property type="evidence" value="ECO:0007669"/>
    <property type="project" value="UniProtKB-KW"/>
</dbReference>
<dbReference type="OrthoDB" id="4377304at2"/>
<organism evidence="8 9">
    <name type="scientific">Nesterenkonia alkaliphila</name>
    <dbReference type="NCBI Taxonomy" id="1463631"/>
    <lineage>
        <taxon>Bacteria</taxon>
        <taxon>Bacillati</taxon>
        <taxon>Actinomycetota</taxon>
        <taxon>Actinomycetes</taxon>
        <taxon>Micrococcales</taxon>
        <taxon>Micrococcaceae</taxon>
        <taxon>Nesterenkonia</taxon>
    </lineage>
</organism>
<feature type="binding site" evidence="6">
    <location>
        <position position="97"/>
    </location>
    <ligand>
        <name>Mg(2+)</name>
        <dbReference type="ChEBI" id="CHEBI:18420"/>
    </ligand>
</feature>
<keyword evidence="6" id="KW-0800">Toxin</keyword>
<dbReference type="RefSeq" id="WP_157320193.1">
    <property type="nucleotide sequence ID" value="NZ_BMFX01000027.1"/>
</dbReference>
<dbReference type="EC" id="3.1.-.-" evidence="6"/>
<dbReference type="InterPro" id="IPR022907">
    <property type="entry name" value="VapC_family"/>
</dbReference>
<keyword evidence="5 6" id="KW-0460">Magnesium</keyword>
<name>A0A7K1UE65_9MICC</name>
<comment type="caution">
    <text evidence="8">The sequence shown here is derived from an EMBL/GenBank/DDBJ whole genome shotgun (WGS) entry which is preliminary data.</text>
</comment>
<dbReference type="InterPro" id="IPR051619">
    <property type="entry name" value="TypeII_TA_RNase_PINc/VapC"/>
</dbReference>
<dbReference type="InterPro" id="IPR044153">
    <property type="entry name" value="PIN_Pae0151-like"/>
</dbReference>
<evidence type="ECO:0000256" key="3">
    <source>
        <dbReference type="ARBA" id="ARBA00022723"/>
    </source>
</evidence>
<dbReference type="EMBL" id="WRPM01000003">
    <property type="protein sequence ID" value="MVT24773.1"/>
    <property type="molecule type" value="Genomic_DNA"/>
</dbReference>
<gene>
    <name evidence="6" type="primary">vapC</name>
    <name evidence="8" type="ORF">GNZ21_00090</name>
</gene>
<feature type="domain" description="PIN" evidence="7">
    <location>
        <begin position="2"/>
        <end position="123"/>
    </location>
</feature>
<evidence type="ECO:0000256" key="2">
    <source>
        <dbReference type="ARBA" id="ARBA00022722"/>
    </source>
</evidence>
<comment type="cofactor">
    <cofactor evidence="6">
        <name>Mg(2+)</name>
        <dbReference type="ChEBI" id="CHEBI:18420"/>
    </cofactor>
</comment>
<comment type="function">
    <text evidence="6">Toxic component of a toxin-antitoxin (TA) system. An RNase.</text>
</comment>
<keyword evidence="4 6" id="KW-0378">Hydrolase</keyword>
<dbReference type="Proteomes" id="UP000460157">
    <property type="component" value="Unassembled WGS sequence"/>
</dbReference>
<evidence type="ECO:0000259" key="7">
    <source>
        <dbReference type="Pfam" id="PF01850"/>
    </source>
</evidence>